<organism evidence="1 2">
    <name type="scientific">Desulfatibacillum aliphaticivorans</name>
    <dbReference type="NCBI Taxonomy" id="218208"/>
    <lineage>
        <taxon>Bacteria</taxon>
        <taxon>Pseudomonadati</taxon>
        <taxon>Thermodesulfobacteriota</taxon>
        <taxon>Desulfobacteria</taxon>
        <taxon>Desulfobacterales</taxon>
        <taxon>Desulfatibacillaceae</taxon>
        <taxon>Desulfatibacillum</taxon>
    </lineage>
</organism>
<name>B8FAR5_DESAL</name>
<dbReference type="HOGENOM" id="CLU_042930_1_1_7"/>
<dbReference type="SUPFAM" id="SSF53448">
    <property type="entry name" value="Nucleotide-diphospho-sugar transferases"/>
    <property type="match status" value="1"/>
</dbReference>
<protein>
    <submittedName>
        <fullName evidence="1">Acylneuraminate cytidylyltransferase</fullName>
    </submittedName>
</protein>
<keyword evidence="1" id="KW-0808">Transferase</keyword>
<dbReference type="Gene3D" id="3.90.550.10">
    <property type="entry name" value="Spore Coat Polysaccharide Biosynthesis Protein SpsA, Chain A"/>
    <property type="match status" value="1"/>
</dbReference>
<evidence type="ECO:0000313" key="2">
    <source>
        <dbReference type="Proteomes" id="UP000000739"/>
    </source>
</evidence>
<gene>
    <name evidence="1" type="ordered locus">Dalk_1663</name>
</gene>
<dbReference type="eggNOG" id="COG1083">
    <property type="taxonomic scope" value="Bacteria"/>
</dbReference>
<dbReference type="EMBL" id="CP001322">
    <property type="protein sequence ID" value="ACL03361.1"/>
    <property type="molecule type" value="Genomic_DNA"/>
</dbReference>
<dbReference type="KEGG" id="dal:Dalk_1663"/>
<evidence type="ECO:0000313" key="1">
    <source>
        <dbReference type="EMBL" id="ACL03361.1"/>
    </source>
</evidence>
<dbReference type="RefSeq" id="WP_012610795.1">
    <property type="nucleotide sequence ID" value="NC_011768.1"/>
</dbReference>
<dbReference type="InterPro" id="IPR050793">
    <property type="entry name" value="CMP-NeuNAc_synthase"/>
</dbReference>
<keyword evidence="2" id="KW-1185">Reference proteome</keyword>
<dbReference type="PANTHER" id="PTHR21485">
    <property type="entry name" value="HAD SUPERFAMILY MEMBERS CMAS AND KDSC"/>
    <property type="match status" value="1"/>
</dbReference>
<dbReference type="AlphaFoldDB" id="B8FAR5"/>
<keyword evidence="1" id="KW-0548">Nucleotidyltransferase</keyword>
<dbReference type="PANTHER" id="PTHR21485:SF3">
    <property type="entry name" value="N-ACYLNEURAMINATE CYTIDYLYLTRANSFERASE"/>
    <property type="match status" value="1"/>
</dbReference>
<dbReference type="CDD" id="cd02513">
    <property type="entry name" value="CMP-NeuAc_Synthase"/>
    <property type="match status" value="1"/>
</dbReference>
<accession>B8FAR5</accession>
<reference evidence="1 2" key="1">
    <citation type="journal article" date="2012" name="Environ. Microbiol.">
        <title>The genome sequence of Desulfatibacillum alkenivorans AK-01: a blueprint for anaerobic alkane oxidation.</title>
        <authorList>
            <person name="Callaghan A.V."/>
            <person name="Morris B.E."/>
            <person name="Pereira I.A."/>
            <person name="McInerney M.J."/>
            <person name="Austin R.N."/>
            <person name="Groves J.T."/>
            <person name="Kukor J.J."/>
            <person name="Suflita J.M."/>
            <person name="Young L.Y."/>
            <person name="Zylstra G.J."/>
            <person name="Wawrik B."/>
        </authorList>
    </citation>
    <scope>NUCLEOTIDE SEQUENCE [LARGE SCALE GENOMIC DNA]</scope>
    <source>
        <strain evidence="1 2">AK-01</strain>
    </source>
</reference>
<dbReference type="Pfam" id="PF02348">
    <property type="entry name" value="CTP_transf_3"/>
    <property type="match status" value="1"/>
</dbReference>
<dbReference type="GO" id="GO:0008781">
    <property type="term" value="F:N-acylneuraminate cytidylyltransferase activity"/>
    <property type="evidence" value="ECO:0007669"/>
    <property type="project" value="TreeGrafter"/>
</dbReference>
<proteinExistence type="predicted"/>
<dbReference type="InterPro" id="IPR029044">
    <property type="entry name" value="Nucleotide-diphossugar_trans"/>
</dbReference>
<sequence length="242" mass="27390">MSEDYEILGLIPARGGSKSLHKKNIALLGGHPLLTWVARAGKQSQSLSRILCSTDDEDIASVCREHDIEVADRPQELGQDDTHIVDVMVDLVKTLEEKEGYRPRAVALLQPTSPFLLAEHVDECCRALMADPKAHSAQTISRFPSIFHAFNQRIIEDEGYVRFRYLEERKVCYNKQRKPEHFILGNFIVTTTEALINEREVFALPSVPVEVPYSYALDVDGPEDFETAEWYLKSGKVKGFDL</sequence>
<dbReference type="Proteomes" id="UP000000739">
    <property type="component" value="Chromosome"/>
</dbReference>
<dbReference type="InterPro" id="IPR003329">
    <property type="entry name" value="Cytidylyl_trans"/>
</dbReference>